<feature type="short sequence motif" description="'KMSKS' region" evidence="8">
    <location>
        <begin position="241"/>
        <end position="245"/>
    </location>
</feature>
<dbReference type="InterPro" id="IPR049940">
    <property type="entry name" value="GluQ/Sye"/>
</dbReference>
<dbReference type="InterPro" id="IPR001412">
    <property type="entry name" value="aa-tRNA-synth_I_CS"/>
</dbReference>
<comment type="caution">
    <text evidence="11">The sequence shown here is derived from an EMBL/GenBank/DDBJ whole genome shotgun (WGS) entry which is preliminary data.</text>
</comment>
<name>A0A8I1GCU6_9HYPH</name>
<dbReference type="GO" id="GO:0000049">
    <property type="term" value="F:tRNA binding"/>
    <property type="evidence" value="ECO:0007669"/>
    <property type="project" value="InterPro"/>
</dbReference>
<evidence type="ECO:0000256" key="4">
    <source>
        <dbReference type="ARBA" id="ARBA00022741"/>
    </source>
</evidence>
<dbReference type="NCBIfam" id="TIGR00464">
    <property type="entry name" value="gltX_bact"/>
    <property type="match status" value="1"/>
</dbReference>
<dbReference type="GO" id="GO:0004818">
    <property type="term" value="F:glutamate-tRNA ligase activity"/>
    <property type="evidence" value="ECO:0007669"/>
    <property type="project" value="UniProtKB-UniRule"/>
</dbReference>
<feature type="domain" description="Aminoacyl-tRNA synthetase class I anticodon-binding" evidence="10">
    <location>
        <begin position="372"/>
        <end position="443"/>
    </location>
</feature>
<dbReference type="GO" id="GO:0005737">
    <property type="term" value="C:cytoplasm"/>
    <property type="evidence" value="ECO:0007669"/>
    <property type="project" value="UniProtKB-SubCell"/>
</dbReference>
<comment type="caution">
    <text evidence="8">Lacks conserved residue(s) required for the propagation of feature annotation.</text>
</comment>
<keyword evidence="7 8" id="KW-0030">Aminoacyl-tRNA synthetase</keyword>
<evidence type="ECO:0000256" key="6">
    <source>
        <dbReference type="ARBA" id="ARBA00022917"/>
    </source>
</evidence>
<comment type="similarity">
    <text evidence="1 8">Belongs to the class-I aminoacyl-tRNA synthetase family. Glutamate--tRNA ligase type 1 subfamily.</text>
</comment>
<dbReference type="PRINTS" id="PR00987">
    <property type="entry name" value="TRNASYNTHGLU"/>
</dbReference>
<keyword evidence="2 8" id="KW-0963">Cytoplasm</keyword>
<dbReference type="GO" id="GO:0005524">
    <property type="term" value="F:ATP binding"/>
    <property type="evidence" value="ECO:0007669"/>
    <property type="project" value="UniProtKB-UniRule"/>
</dbReference>
<dbReference type="HAMAP" id="MF_00022">
    <property type="entry name" value="Glu_tRNA_synth_type1"/>
    <property type="match status" value="1"/>
</dbReference>
<keyword evidence="6 8" id="KW-0648">Protein biosynthesis</keyword>
<dbReference type="InterPro" id="IPR004527">
    <property type="entry name" value="Glu-tRNA-ligase_bac/mito"/>
</dbReference>
<evidence type="ECO:0000313" key="12">
    <source>
        <dbReference type="Proteomes" id="UP000623250"/>
    </source>
</evidence>
<evidence type="ECO:0000313" key="11">
    <source>
        <dbReference type="EMBL" id="MBJ7542123.1"/>
    </source>
</evidence>
<gene>
    <name evidence="8" type="primary">gltX</name>
    <name evidence="11" type="ORF">JDN41_00945</name>
</gene>
<feature type="domain" description="Glutamyl/glutaminyl-tRNA synthetase class Ib catalytic" evidence="9">
    <location>
        <begin position="3"/>
        <end position="278"/>
    </location>
</feature>
<dbReference type="AlphaFoldDB" id="A0A8I1GCU6"/>
<comment type="subunit">
    <text evidence="8">Monomer.</text>
</comment>
<dbReference type="PANTHER" id="PTHR43311">
    <property type="entry name" value="GLUTAMATE--TRNA LIGASE"/>
    <property type="match status" value="1"/>
</dbReference>
<dbReference type="SUPFAM" id="SSF48163">
    <property type="entry name" value="An anticodon-binding domain of class I aminoacyl-tRNA synthetases"/>
    <property type="match status" value="1"/>
</dbReference>
<dbReference type="EMBL" id="JAEMUK010000002">
    <property type="protein sequence ID" value="MBJ7542123.1"/>
    <property type="molecule type" value="Genomic_DNA"/>
</dbReference>
<dbReference type="InterPro" id="IPR008925">
    <property type="entry name" value="aa_tRNA-synth_I_cd-bd_sf"/>
</dbReference>
<reference evidence="11 12" key="1">
    <citation type="submission" date="2020-12" db="EMBL/GenBank/DDBJ databases">
        <title>Revised draft genomes of Rhodomicrobium vannielii ATCC 17100 and Rhodomicrobium udaipurense JA643.</title>
        <authorList>
            <person name="Conners E.M."/>
            <person name="Davenport E.J."/>
            <person name="Bose A."/>
        </authorList>
    </citation>
    <scope>NUCLEOTIDE SEQUENCE [LARGE SCALE GENOMIC DNA]</scope>
    <source>
        <strain evidence="11 12">JA643</strain>
    </source>
</reference>
<dbReference type="RefSeq" id="WP_037234906.1">
    <property type="nucleotide sequence ID" value="NZ_JAEMUK010000002.1"/>
</dbReference>
<comment type="subcellular location">
    <subcellularLocation>
        <location evidence="8">Cytoplasm</location>
    </subcellularLocation>
</comment>
<keyword evidence="4 8" id="KW-0547">Nucleotide-binding</keyword>
<keyword evidence="12" id="KW-1185">Reference proteome</keyword>
<protein>
    <recommendedName>
        <fullName evidence="8">Glutamate--tRNA ligase</fullName>
        <ecNumber evidence="8">6.1.1.17</ecNumber>
    </recommendedName>
    <alternativeName>
        <fullName evidence="8">Glutamyl-tRNA synthetase</fullName>
        <shortName evidence="8">GluRS</shortName>
    </alternativeName>
</protein>
<dbReference type="SUPFAM" id="SSF52374">
    <property type="entry name" value="Nucleotidylyl transferase"/>
    <property type="match status" value="1"/>
</dbReference>
<dbReference type="InterPro" id="IPR045462">
    <property type="entry name" value="aa-tRNA-synth_I_cd-bd"/>
</dbReference>
<dbReference type="InterPro" id="IPR000924">
    <property type="entry name" value="Glu/Gln-tRNA-synth"/>
</dbReference>
<dbReference type="EC" id="6.1.1.17" evidence="8"/>
<sequence>MTQVKVRFAPSPTGRLHIGNIRSAVFNWLFARREGGVFVLRFDDTDLERSKEEYVDGIREDLHWLGLTWDEEFRQSERFAFYAETAEKLKQAGRLYPAYETAAELERRRKLQMARGKPPVYDRAALNLTDAERAELEAAGRKPHWRFKLDQRPTAWDDLIRGPQEIDAGTISDPVLIREDGTPLYTFTSVADDADTGVTHIIRGEDHVTNTAVQIQLFEALGAAVPRFAHNNLLIGAQGEALSKRIGSLSIAGLRDDGFEPLAVMTHAALIGTSEALHPQESLAALASLFDLAKISRAPARFDPAELAGLNTKLLHATPYEAVAERLAARGIDGGEAFWLAVRANLEVFADVDLWWRVAKGPITPVIEDAALVEKALALLPPEPWDQGTWKIWTEAVKQATGAKGRALFHPLRLALTGLERGPELKDLLPLIGRREASARLSQG</sequence>
<dbReference type="PANTHER" id="PTHR43311:SF2">
    <property type="entry name" value="GLUTAMATE--TRNA LIGASE, MITOCHONDRIAL-RELATED"/>
    <property type="match status" value="1"/>
</dbReference>
<dbReference type="Gene3D" id="3.40.50.620">
    <property type="entry name" value="HUPs"/>
    <property type="match status" value="1"/>
</dbReference>
<organism evidence="11 12">
    <name type="scientific">Rhodomicrobium udaipurense</name>
    <dbReference type="NCBI Taxonomy" id="1202716"/>
    <lineage>
        <taxon>Bacteria</taxon>
        <taxon>Pseudomonadati</taxon>
        <taxon>Pseudomonadota</taxon>
        <taxon>Alphaproteobacteria</taxon>
        <taxon>Hyphomicrobiales</taxon>
        <taxon>Hyphomicrobiaceae</taxon>
        <taxon>Rhodomicrobium</taxon>
    </lineage>
</organism>
<feature type="binding site" evidence="8">
    <location>
        <position position="244"/>
    </location>
    <ligand>
        <name>ATP</name>
        <dbReference type="ChEBI" id="CHEBI:30616"/>
    </ligand>
</feature>
<evidence type="ECO:0000259" key="9">
    <source>
        <dbReference type="Pfam" id="PF00749"/>
    </source>
</evidence>
<dbReference type="Pfam" id="PF00749">
    <property type="entry name" value="tRNA-synt_1c"/>
    <property type="match status" value="1"/>
</dbReference>
<dbReference type="Gene3D" id="1.10.10.350">
    <property type="match status" value="1"/>
</dbReference>
<evidence type="ECO:0000259" key="10">
    <source>
        <dbReference type="Pfam" id="PF19269"/>
    </source>
</evidence>
<dbReference type="InterPro" id="IPR014729">
    <property type="entry name" value="Rossmann-like_a/b/a_fold"/>
</dbReference>
<accession>A0A8I1GCU6</accession>
<evidence type="ECO:0000256" key="8">
    <source>
        <dbReference type="HAMAP-Rule" id="MF_00022"/>
    </source>
</evidence>
<comment type="catalytic activity">
    <reaction evidence="8">
        <text>tRNA(Glu) + L-glutamate + ATP = L-glutamyl-tRNA(Glu) + AMP + diphosphate</text>
        <dbReference type="Rhea" id="RHEA:23540"/>
        <dbReference type="Rhea" id="RHEA-COMP:9663"/>
        <dbReference type="Rhea" id="RHEA-COMP:9680"/>
        <dbReference type="ChEBI" id="CHEBI:29985"/>
        <dbReference type="ChEBI" id="CHEBI:30616"/>
        <dbReference type="ChEBI" id="CHEBI:33019"/>
        <dbReference type="ChEBI" id="CHEBI:78442"/>
        <dbReference type="ChEBI" id="CHEBI:78520"/>
        <dbReference type="ChEBI" id="CHEBI:456215"/>
        <dbReference type="EC" id="6.1.1.17"/>
    </reaction>
</comment>
<dbReference type="Proteomes" id="UP000623250">
    <property type="component" value="Unassembled WGS sequence"/>
</dbReference>
<dbReference type="InterPro" id="IPR020751">
    <property type="entry name" value="aa-tRNA-synth_I_codon-bd_sub2"/>
</dbReference>
<dbReference type="GO" id="GO:0006424">
    <property type="term" value="P:glutamyl-tRNA aminoacylation"/>
    <property type="evidence" value="ECO:0007669"/>
    <property type="project" value="UniProtKB-UniRule"/>
</dbReference>
<evidence type="ECO:0000256" key="7">
    <source>
        <dbReference type="ARBA" id="ARBA00023146"/>
    </source>
</evidence>
<evidence type="ECO:0000256" key="3">
    <source>
        <dbReference type="ARBA" id="ARBA00022598"/>
    </source>
</evidence>
<dbReference type="PROSITE" id="PS00178">
    <property type="entry name" value="AA_TRNA_LIGASE_I"/>
    <property type="match status" value="1"/>
</dbReference>
<comment type="function">
    <text evidence="8">Catalyzes the attachment of glutamate to tRNA(Glu) in a two-step reaction: glutamate is first activated by ATP to form Glu-AMP and then transferred to the acceptor end of tRNA(Glu).</text>
</comment>
<keyword evidence="3 8" id="KW-0436">Ligase</keyword>
<feature type="short sequence motif" description="'HIGH' region" evidence="8">
    <location>
        <begin position="10"/>
        <end position="20"/>
    </location>
</feature>
<evidence type="ECO:0000256" key="5">
    <source>
        <dbReference type="ARBA" id="ARBA00022840"/>
    </source>
</evidence>
<keyword evidence="5 8" id="KW-0067">ATP-binding</keyword>
<proteinExistence type="inferred from homology"/>
<evidence type="ECO:0000256" key="1">
    <source>
        <dbReference type="ARBA" id="ARBA00007894"/>
    </source>
</evidence>
<dbReference type="Pfam" id="PF19269">
    <property type="entry name" value="Anticodon_2"/>
    <property type="match status" value="1"/>
</dbReference>
<evidence type="ECO:0000256" key="2">
    <source>
        <dbReference type="ARBA" id="ARBA00022490"/>
    </source>
</evidence>
<dbReference type="InterPro" id="IPR020058">
    <property type="entry name" value="Glu/Gln-tRNA-synth_Ib_cat-dom"/>
</dbReference>